<dbReference type="GeneID" id="80891905"/>
<name>A0A9W8Q585_AKAMU</name>
<sequence>MDNDANALPVPESMREESAQHWEDSFDDCITKCGFEFVDIVEISFRLKVDVGLDLDLPFVAQSLRHTADVRYRAHATPGTDPEQPSCVTSRDMHTVNTISGNWGVPSPVVASAKTAASVSASPLRDRSTIQTDFGQQYKKCIPVEVLREDPRIADQNSGKITKRLSDSPCFYYNLPAKIKKSFLSRDEQIMAEQGVEANKWLLRLDEGMQNEFRVGAHYKRGWKGIETS</sequence>
<evidence type="ECO:0000313" key="2">
    <source>
        <dbReference type="Proteomes" id="UP001144673"/>
    </source>
</evidence>
<dbReference type="Proteomes" id="UP001144673">
    <property type="component" value="Chromosome 2"/>
</dbReference>
<comment type="caution">
    <text evidence="1">The sequence shown here is derived from an EMBL/GenBank/DDBJ whole genome shotgun (WGS) entry which is preliminary data.</text>
</comment>
<proteinExistence type="predicted"/>
<evidence type="ECO:0000313" key="1">
    <source>
        <dbReference type="EMBL" id="KAJ4145915.1"/>
    </source>
</evidence>
<keyword evidence="2" id="KW-1185">Reference proteome</keyword>
<protein>
    <submittedName>
        <fullName evidence="1">Uncharacterized protein</fullName>
    </submittedName>
</protein>
<dbReference type="EMBL" id="JAJHUN010000011">
    <property type="protein sequence ID" value="KAJ4145915.1"/>
    <property type="molecule type" value="Genomic_DNA"/>
</dbReference>
<dbReference type="KEGG" id="amus:LMH87_004746"/>
<gene>
    <name evidence="1" type="ORF">LMH87_004746</name>
</gene>
<organism evidence="1 2">
    <name type="scientific">Akanthomyces muscarius</name>
    <name type="common">Entomopathogenic fungus</name>
    <name type="synonym">Lecanicillium muscarium</name>
    <dbReference type="NCBI Taxonomy" id="2231603"/>
    <lineage>
        <taxon>Eukaryota</taxon>
        <taxon>Fungi</taxon>
        <taxon>Dikarya</taxon>
        <taxon>Ascomycota</taxon>
        <taxon>Pezizomycotina</taxon>
        <taxon>Sordariomycetes</taxon>
        <taxon>Hypocreomycetidae</taxon>
        <taxon>Hypocreales</taxon>
        <taxon>Cordycipitaceae</taxon>
        <taxon>Akanthomyces</taxon>
    </lineage>
</organism>
<dbReference type="RefSeq" id="XP_056049585.1">
    <property type="nucleotide sequence ID" value="XM_056196014.1"/>
</dbReference>
<accession>A0A9W8Q585</accession>
<reference evidence="1" key="1">
    <citation type="journal article" date="2023" name="Access Microbiol">
        <title>De-novo genome assembly for Akanthomyces muscarius, a biocontrol agent of insect agricultural pests.</title>
        <authorList>
            <person name="Erdos Z."/>
            <person name="Studholme D.J."/>
            <person name="Raymond B."/>
            <person name="Sharma M."/>
        </authorList>
    </citation>
    <scope>NUCLEOTIDE SEQUENCE</scope>
    <source>
        <strain evidence="1">Ve6</strain>
    </source>
</reference>
<dbReference type="AlphaFoldDB" id="A0A9W8Q585"/>